<reference evidence="4 5" key="1">
    <citation type="submission" date="2023-03" db="EMBL/GenBank/DDBJ databases">
        <title>Paludisphaera mucosa sp. nov. a novel planctomycete from northern fen.</title>
        <authorList>
            <person name="Ivanova A."/>
        </authorList>
    </citation>
    <scope>NUCLEOTIDE SEQUENCE [LARGE SCALE GENOMIC DNA]</scope>
    <source>
        <strain evidence="4 5">Pla2</strain>
    </source>
</reference>
<evidence type="ECO:0000259" key="3">
    <source>
        <dbReference type="Pfam" id="PF08541"/>
    </source>
</evidence>
<dbReference type="PANTHER" id="PTHR34069:SF3">
    <property type="entry name" value="ACYL-COA:ACYL-COA ALKYLTRANSFERASE"/>
    <property type="match status" value="1"/>
</dbReference>
<keyword evidence="1" id="KW-0808">Transferase</keyword>
<keyword evidence="2" id="KW-0012">Acyltransferase</keyword>
<keyword evidence="5" id="KW-1185">Reference proteome</keyword>
<evidence type="ECO:0000256" key="1">
    <source>
        <dbReference type="ARBA" id="ARBA00022679"/>
    </source>
</evidence>
<dbReference type="InterPro" id="IPR013747">
    <property type="entry name" value="ACP_syn_III_C"/>
</dbReference>
<dbReference type="EMBL" id="JARRAG010000002">
    <property type="protein sequence ID" value="MDG3006243.1"/>
    <property type="molecule type" value="Genomic_DNA"/>
</dbReference>
<comment type="caution">
    <text evidence="4">The sequence shown here is derived from an EMBL/GenBank/DDBJ whole genome shotgun (WGS) entry which is preliminary data.</text>
</comment>
<dbReference type="Pfam" id="PF08541">
    <property type="entry name" value="ACP_syn_III_C"/>
    <property type="match status" value="1"/>
</dbReference>
<dbReference type="InterPro" id="IPR016039">
    <property type="entry name" value="Thiolase-like"/>
</dbReference>
<accession>A0ABT6FF92</accession>
<gene>
    <name evidence="4" type="ORF">PZE19_20935</name>
</gene>
<dbReference type="SUPFAM" id="SSF53901">
    <property type="entry name" value="Thiolase-like"/>
    <property type="match status" value="1"/>
</dbReference>
<evidence type="ECO:0000256" key="2">
    <source>
        <dbReference type="ARBA" id="ARBA00023315"/>
    </source>
</evidence>
<dbReference type="Proteomes" id="UP001216907">
    <property type="component" value="Unassembled WGS sequence"/>
</dbReference>
<feature type="domain" description="Beta-ketoacyl-[acyl-carrier-protein] synthase III C-terminal" evidence="3">
    <location>
        <begin position="268"/>
        <end position="351"/>
    </location>
</feature>
<evidence type="ECO:0000313" key="4">
    <source>
        <dbReference type="EMBL" id="MDG3006243.1"/>
    </source>
</evidence>
<proteinExistence type="predicted"/>
<sequence>MASMKYQNVFVEAFGYEVAPVVVSSAELEERLAPVYDRLHLNVGQLEALTGIVERRWWEVGHRVSDGAVVAASRALEAADLPADKVEAVVYGGVCREHYEPATACRVASELSVNPGAVVHDVSNACLGVIDGMIDVANRIELGQIRAGLVVACETAREINDVMIARMLQNPTMDFFKHALATLTGGSGAVAVLLTDASLSRSKRRRLLGGAVRTAPQHHELCRWGVEDADPATPGLLRAFTSTDSAAVLSHGVELGVKTWQAFLGSLGWIKEKVDRVICHQVGGSHRDAILRSIGVPIEKDFSTFAYLGNMGTVALPLTAAIAEDRGVLRPGDRTAFLGIGSGLNCLMLGLEW</sequence>
<dbReference type="PANTHER" id="PTHR34069">
    <property type="entry name" value="3-OXOACYL-[ACYL-CARRIER-PROTEIN] SYNTHASE 3"/>
    <property type="match status" value="1"/>
</dbReference>
<name>A0ABT6FF92_9BACT</name>
<dbReference type="NCBIfam" id="NF006720">
    <property type="entry name" value="PRK09258.1"/>
    <property type="match status" value="1"/>
</dbReference>
<organism evidence="4 5">
    <name type="scientific">Paludisphaera mucosa</name>
    <dbReference type="NCBI Taxonomy" id="3030827"/>
    <lineage>
        <taxon>Bacteria</taxon>
        <taxon>Pseudomonadati</taxon>
        <taxon>Planctomycetota</taxon>
        <taxon>Planctomycetia</taxon>
        <taxon>Isosphaerales</taxon>
        <taxon>Isosphaeraceae</taxon>
        <taxon>Paludisphaera</taxon>
    </lineage>
</organism>
<dbReference type="Gene3D" id="3.40.47.10">
    <property type="match status" value="2"/>
</dbReference>
<evidence type="ECO:0000313" key="5">
    <source>
        <dbReference type="Proteomes" id="UP001216907"/>
    </source>
</evidence>
<protein>
    <submittedName>
        <fullName evidence="4">3-oxoacyl-ACP synthase III</fullName>
    </submittedName>
</protein>